<sequence>MIKLLLLLLGGLKFGKILTTSGTMLLSIAVYAMFYGWRYAVGFVLLLFVHEAGHYLAAQRRGLAVGAPTFIPFVGAWIQLKDMPHDAETEAYVGLAGPLVGTAGALVCYFVARQYDSNLLLALSYAGFFLNLFNMIPMSPFDGGRITAVLSPRIWFAGVPVLLALFVYQPTPLLIVVVILALPQLKRAWNYDASSPENQRYYGIEPSVKMTYAFYYLALLTFLVLMTHGVHDMLAPIHSNLR</sequence>
<dbReference type="InterPro" id="IPR008915">
    <property type="entry name" value="Peptidase_M50"/>
</dbReference>
<feature type="domain" description="Peptidase M50" evidence="13">
    <location>
        <begin position="40"/>
        <end position="112"/>
    </location>
</feature>
<feature type="transmembrane region" description="Helical" evidence="12">
    <location>
        <begin position="61"/>
        <end position="80"/>
    </location>
</feature>
<name>A0A0A1FFV6_9BURK</name>
<keyword evidence="10 14" id="KW-0482">Metalloprotease</keyword>
<feature type="transmembrane region" description="Helical" evidence="12">
    <location>
        <begin position="212"/>
        <end position="231"/>
    </location>
</feature>
<evidence type="ECO:0000313" key="15">
    <source>
        <dbReference type="Proteomes" id="UP000030302"/>
    </source>
</evidence>
<comment type="cofactor">
    <cofactor evidence="1">
        <name>Zn(2+)</name>
        <dbReference type="ChEBI" id="CHEBI:29105"/>
    </cofactor>
</comment>
<dbReference type="STRING" id="279058.LT85_3487"/>
<dbReference type="CDD" id="cd06160">
    <property type="entry name" value="S2P-M50_like_2"/>
    <property type="match status" value="1"/>
</dbReference>
<comment type="subcellular location">
    <subcellularLocation>
        <location evidence="2">Membrane</location>
        <topology evidence="2">Multi-pass membrane protein</topology>
    </subcellularLocation>
</comment>
<evidence type="ECO:0000256" key="12">
    <source>
        <dbReference type="SAM" id="Phobius"/>
    </source>
</evidence>
<feature type="transmembrane region" description="Helical" evidence="12">
    <location>
        <begin position="25"/>
        <end position="49"/>
    </location>
</feature>
<evidence type="ECO:0000256" key="4">
    <source>
        <dbReference type="ARBA" id="ARBA00022670"/>
    </source>
</evidence>
<evidence type="ECO:0000256" key="3">
    <source>
        <dbReference type="ARBA" id="ARBA00007931"/>
    </source>
</evidence>
<dbReference type="Pfam" id="PF02163">
    <property type="entry name" value="Peptidase_M50"/>
    <property type="match status" value="1"/>
</dbReference>
<evidence type="ECO:0000259" key="13">
    <source>
        <dbReference type="Pfam" id="PF02163"/>
    </source>
</evidence>
<comment type="similarity">
    <text evidence="3">Belongs to the peptidase M50B family.</text>
</comment>
<keyword evidence="9 12" id="KW-1133">Transmembrane helix</keyword>
<dbReference type="AlphaFoldDB" id="A0A0A1FFV6"/>
<dbReference type="GO" id="GO:0046872">
    <property type="term" value="F:metal ion binding"/>
    <property type="evidence" value="ECO:0007669"/>
    <property type="project" value="UniProtKB-KW"/>
</dbReference>
<dbReference type="EMBL" id="CP009962">
    <property type="protein sequence ID" value="AIY42645.1"/>
    <property type="molecule type" value="Genomic_DNA"/>
</dbReference>
<feature type="transmembrane region" description="Helical" evidence="12">
    <location>
        <begin position="119"/>
        <end position="136"/>
    </location>
</feature>
<gene>
    <name evidence="14" type="ORF">LT85_3487</name>
</gene>
<keyword evidence="8" id="KW-0862">Zinc</keyword>
<keyword evidence="5 12" id="KW-0812">Transmembrane</keyword>
<proteinExistence type="inferred from homology"/>
<dbReference type="OrthoDB" id="9781963at2"/>
<evidence type="ECO:0000256" key="6">
    <source>
        <dbReference type="ARBA" id="ARBA00022723"/>
    </source>
</evidence>
<dbReference type="HOGENOM" id="CLU_075029_0_0_4"/>
<evidence type="ECO:0000256" key="10">
    <source>
        <dbReference type="ARBA" id="ARBA00023049"/>
    </source>
</evidence>
<keyword evidence="4 14" id="KW-0645">Protease</keyword>
<evidence type="ECO:0000256" key="9">
    <source>
        <dbReference type="ARBA" id="ARBA00022989"/>
    </source>
</evidence>
<dbReference type="RefSeq" id="WP_038491184.1">
    <property type="nucleotide sequence ID" value="NZ_CP009962.1"/>
</dbReference>
<accession>A0A0A1FFV6</accession>
<organism evidence="14 15">
    <name type="scientific">Collimonas arenae</name>
    <dbReference type="NCBI Taxonomy" id="279058"/>
    <lineage>
        <taxon>Bacteria</taxon>
        <taxon>Pseudomonadati</taxon>
        <taxon>Pseudomonadota</taxon>
        <taxon>Betaproteobacteria</taxon>
        <taxon>Burkholderiales</taxon>
        <taxon>Oxalobacteraceae</taxon>
        <taxon>Collimonas</taxon>
    </lineage>
</organism>
<dbReference type="KEGG" id="care:LT85_3487"/>
<dbReference type="PANTHER" id="PTHR39188">
    <property type="entry name" value="MEMBRANE-ASSOCIATED ZINC METALLOPROTEASE M50B"/>
    <property type="match status" value="1"/>
</dbReference>
<evidence type="ECO:0000256" key="2">
    <source>
        <dbReference type="ARBA" id="ARBA00004141"/>
    </source>
</evidence>
<keyword evidence="15" id="KW-1185">Reference proteome</keyword>
<dbReference type="GO" id="GO:0008237">
    <property type="term" value="F:metallopeptidase activity"/>
    <property type="evidence" value="ECO:0007669"/>
    <property type="project" value="UniProtKB-KW"/>
</dbReference>
<keyword evidence="11 12" id="KW-0472">Membrane</keyword>
<evidence type="ECO:0000256" key="11">
    <source>
        <dbReference type="ARBA" id="ARBA00023136"/>
    </source>
</evidence>
<dbReference type="PANTHER" id="PTHR39188:SF3">
    <property type="entry name" value="STAGE IV SPORULATION PROTEIN FB"/>
    <property type="match status" value="1"/>
</dbReference>
<keyword evidence="7" id="KW-0378">Hydrolase</keyword>
<dbReference type="GO" id="GO:0006508">
    <property type="term" value="P:proteolysis"/>
    <property type="evidence" value="ECO:0007669"/>
    <property type="project" value="UniProtKB-KW"/>
</dbReference>
<evidence type="ECO:0000256" key="1">
    <source>
        <dbReference type="ARBA" id="ARBA00001947"/>
    </source>
</evidence>
<evidence type="ECO:0000256" key="5">
    <source>
        <dbReference type="ARBA" id="ARBA00022692"/>
    </source>
</evidence>
<evidence type="ECO:0000256" key="7">
    <source>
        <dbReference type="ARBA" id="ARBA00022801"/>
    </source>
</evidence>
<keyword evidence="6" id="KW-0479">Metal-binding</keyword>
<protein>
    <submittedName>
        <fullName evidence="14">Membrane metalloprotease</fullName>
    </submittedName>
</protein>
<reference evidence="15" key="1">
    <citation type="journal article" date="2014" name="Soil Biol. Biochem.">
        <title>Structure and function of bacterial communities in ageing soils: Insights from the Mendocino ecological staircase.</title>
        <authorList>
            <person name="Uroz S."/>
            <person name="Tech J.J."/>
            <person name="Sawaya N.A."/>
            <person name="Frey-Klett P."/>
            <person name="Leveau J.H.J."/>
        </authorList>
    </citation>
    <scope>NUCLEOTIDE SEQUENCE [LARGE SCALE GENOMIC DNA]</scope>
    <source>
        <strain evidence="15">Cal35</strain>
    </source>
</reference>
<feature type="transmembrane region" description="Helical" evidence="12">
    <location>
        <begin position="92"/>
        <end position="112"/>
    </location>
</feature>
<dbReference type="Proteomes" id="UP000030302">
    <property type="component" value="Chromosome"/>
</dbReference>
<dbReference type="GO" id="GO:0016020">
    <property type="term" value="C:membrane"/>
    <property type="evidence" value="ECO:0007669"/>
    <property type="project" value="UniProtKB-SubCell"/>
</dbReference>
<evidence type="ECO:0000256" key="8">
    <source>
        <dbReference type="ARBA" id="ARBA00022833"/>
    </source>
</evidence>
<evidence type="ECO:0000313" key="14">
    <source>
        <dbReference type="EMBL" id="AIY42645.1"/>
    </source>
</evidence>
<feature type="transmembrane region" description="Helical" evidence="12">
    <location>
        <begin position="156"/>
        <end position="182"/>
    </location>
</feature>